<evidence type="ECO:0000313" key="2">
    <source>
        <dbReference type="Proteomes" id="UP001186974"/>
    </source>
</evidence>
<accession>A0ACC3D933</accession>
<sequence length="453" mass="49159">MPHRFLAPPVGDVLRLDWNILAVFEKPPTSTLPGPGEQETSELLLEHQDAIERSCNDLANQMNLAFDRPLPDTTLTADSASCVNALCNRVCDRLVGNSATFFNTPSQHAELLCKAEAELEREHSVVYEPSALNGDILEESFALLSGTSPELKACLGSADRQDEGHPGDFLRNDDMNREPVQSCNDGASQDNAVDTSNEYPPSSSPYQAYIPPAQGESPNTFSNPASTLLDKDELLSSPPYPAYTTSYTGRQQAQQLPFYDSFRPLDAVLPFSGLQKVQETENIPFSGTPSSKLASPSTGATSPDYFSTSVTFLPQKNGFHVLEDPLRSGAPHSPPGLPIPLCPTAQLWQCHNVVSVYDSAEPPHDEDVPKYVAYAVEGELQMPRAKIPKLCDTSYEGFKGASLEQTLRAIEAIAPDAAAAIIPGSPDLSGNTLVFEAFDDENSEFERSDLIHT</sequence>
<protein>
    <submittedName>
        <fullName evidence="1">Uncharacterized protein</fullName>
    </submittedName>
</protein>
<dbReference type="EMBL" id="JAWDJW010006711">
    <property type="protein sequence ID" value="KAK3063811.1"/>
    <property type="molecule type" value="Genomic_DNA"/>
</dbReference>
<organism evidence="1 2">
    <name type="scientific">Coniosporium uncinatum</name>
    <dbReference type="NCBI Taxonomy" id="93489"/>
    <lineage>
        <taxon>Eukaryota</taxon>
        <taxon>Fungi</taxon>
        <taxon>Dikarya</taxon>
        <taxon>Ascomycota</taxon>
        <taxon>Pezizomycotina</taxon>
        <taxon>Dothideomycetes</taxon>
        <taxon>Dothideomycetes incertae sedis</taxon>
        <taxon>Coniosporium</taxon>
    </lineage>
</organism>
<gene>
    <name evidence="1" type="ORF">LTS18_012556</name>
</gene>
<keyword evidence="2" id="KW-1185">Reference proteome</keyword>
<dbReference type="Proteomes" id="UP001186974">
    <property type="component" value="Unassembled WGS sequence"/>
</dbReference>
<evidence type="ECO:0000313" key="1">
    <source>
        <dbReference type="EMBL" id="KAK3063811.1"/>
    </source>
</evidence>
<reference evidence="1" key="1">
    <citation type="submission" date="2024-09" db="EMBL/GenBank/DDBJ databases">
        <title>Black Yeasts Isolated from many extreme environments.</title>
        <authorList>
            <person name="Coleine C."/>
            <person name="Stajich J.E."/>
            <person name="Selbmann L."/>
        </authorList>
    </citation>
    <scope>NUCLEOTIDE SEQUENCE</scope>
    <source>
        <strain evidence="1">CCFEE 5737</strain>
    </source>
</reference>
<proteinExistence type="predicted"/>
<name>A0ACC3D933_9PEZI</name>
<comment type="caution">
    <text evidence="1">The sequence shown here is derived from an EMBL/GenBank/DDBJ whole genome shotgun (WGS) entry which is preliminary data.</text>
</comment>